<evidence type="ECO:0000256" key="1">
    <source>
        <dbReference type="ARBA" id="ARBA00004141"/>
    </source>
</evidence>
<comment type="similarity">
    <text evidence="2">Belongs to the drug/metabolite transporter (DMT) superfamily. 10 TMS drug/metabolite exporter (DME) (TC 2.A.7.3) family.</text>
</comment>
<organism evidence="8 9">
    <name type="scientific">Methylobrevis pamukkalensis</name>
    <dbReference type="NCBI Taxonomy" id="1439726"/>
    <lineage>
        <taxon>Bacteria</taxon>
        <taxon>Pseudomonadati</taxon>
        <taxon>Pseudomonadota</taxon>
        <taxon>Alphaproteobacteria</taxon>
        <taxon>Hyphomicrobiales</taxon>
        <taxon>Pleomorphomonadaceae</taxon>
        <taxon>Methylobrevis</taxon>
    </lineage>
</organism>
<dbReference type="Proteomes" id="UP000094622">
    <property type="component" value="Unassembled WGS sequence"/>
</dbReference>
<accession>A0A1E3H2J4</accession>
<dbReference type="SUPFAM" id="SSF103481">
    <property type="entry name" value="Multidrug resistance efflux transporter EmrE"/>
    <property type="match status" value="2"/>
</dbReference>
<dbReference type="RefSeq" id="WP_083255719.1">
    <property type="nucleotide sequence ID" value="NZ_MCRJ01000065.1"/>
</dbReference>
<name>A0A1E3H2J4_9HYPH</name>
<dbReference type="InterPro" id="IPR037185">
    <property type="entry name" value="EmrE-like"/>
</dbReference>
<dbReference type="GO" id="GO:0016020">
    <property type="term" value="C:membrane"/>
    <property type="evidence" value="ECO:0007669"/>
    <property type="project" value="UniProtKB-SubCell"/>
</dbReference>
<feature type="transmembrane region" description="Helical" evidence="6">
    <location>
        <begin position="78"/>
        <end position="96"/>
    </location>
</feature>
<proteinExistence type="inferred from homology"/>
<evidence type="ECO:0000256" key="2">
    <source>
        <dbReference type="ARBA" id="ARBA00009853"/>
    </source>
</evidence>
<feature type="domain" description="EamA" evidence="7">
    <location>
        <begin position="153"/>
        <end position="281"/>
    </location>
</feature>
<gene>
    <name evidence="8" type="primary">ribN</name>
    <name evidence="8" type="ORF">A6302_02682</name>
</gene>
<feature type="transmembrane region" description="Helical" evidence="6">
    <location>
        <begin position="211"/>
        <end position="235"/>
    </location>
</feature>
<evidence type="ECO:0000256" key="3">
    <source>
        <dbReference type="ARBA" id="ARBA00022692"/>
    </source>
</evidence>
<evidence type="ECO:0000313" key="9">
    <source>
        <dbReference type="Proteomes" id="UP000094622"/>
    </source>
</evidence>
<feature type="transmembrane region" description="Helical" evidence="6">
    <location>
        <begin position="269"/>
        <end position="287"/>
    </location>
</feature>
<sequence length="300" mass="32028">MFDFRQTLIGIGAMLVGSAAFILNDTLVKIASEDLELGQVMLIRGLIASAIILALALRGRAFAGWRRHLSRPLATRTLGEVLGMVFYLIALFNMPIANSTAIMQSVPLMMTAAGAMFMGDVVGWRRWIAICAGFCGILIIVQPGAEGFNIFSLLALAAAASVTLRDLSTRAMAASMPTLFVTAVTTLIVTMVGGSIALIEAAGGTNFQPVSLKAFLCLAGSAASVLVAYTLIIVAMRHGETLTVAPFRYFQVLWAILAGWLVWDTVPQLPTLLGIAIVVASGVYMVHRERQRIRALRAGT</sequence>
<reference evidence="8 9" key="1">
    <citation type="submission" date="2016-07" db="EMBL/GenBank/DDBJ databases">
        <title>Draft Genome Sequence of Methylobrevis pamukkalensis PK2.</title>
        <authorList>
            <person name="Vasilenko O.V."/>
            <person name="Doronina N.V."/>
            <person name="Shmareva M.N."/>
            <person name="Tarlachkov S.V."/>
            <person name="Mustakhimov I."/>
            <person name="Trotsenko Y.A."/>
        </authorList>
    </citation>
    <scope>NUCLEOTIDE SEQUENCE [LARGE SCALE GENOMIC DNA]</scope>
    <source>
        <strain evidence="8 9">PK2</strain>
    </source>
</reference>
<dbReference type="PANTHER" id="PTHR22911:SF6">
    <property type="entry name" value="SOLUTE CARRIER FAMILY 35 MEMBER G1"/>
    <property type="match status" value="1"/>
</dbReference>
<dbReference type="Pfam" id="PF00892">
    <property type="entry name" value="EamA"/>
    <property type="match status" value="2"/>
</dbReference>
<dbReference type="EMBL" id="MCRJ01000065">
    <property type="protein sequence ID" value="ODN70026.1"/>
    <property type="molecule type" value="Genomic_DNA"/>
</dbReference>
<feature type="transmembrane region" description="Helical" evidence="6">
    <location>
        <begin position="150"/>
        <end position="167"/>
    </location>
</feature>
<keyword evidence="4 6" id="KW-1133">Transmembrane helix</keyword>
<keyword evidence="5 6" id="KW-0472">Membrane</keyword>
<dbReference type="InterPro" id="IPR000620">
    <property type="entry name" value="EamA_dom"/>
</dbReference>
<dbReference type="OrthoDB" id="7818056at2"/>
<keyword evidence="3 6" id="KW-0812">Transmembrane</keyword>
<feature type="domain" description="EamA" evidence="7">
    <location>
        <begin position="9"/>
        <end position="141"/>
    </location>
</feature>
<feature type="transmembrane region" description="Helical" evidence="6">
    <location>
        <begin position="126"/>
        <end position="144"/>
    </location>
</feature>
<evidence type="ECO:0000313" key="8">
    <source>
        <dbReference type="EMBL" id="ODN70026.1"/>
    </source>
</evidence>
<protein>
    <submittedName>
        <fullName evidence="8">Riboflavin transporter</fullName>
    </submittedName>
</protein>
<evidence type="ECO:0000256" key="5">
    <source>
        <dbReference type="ARBA" id="ARBA00023136"/>
    </source>
</evidence>
<comment type="caution">
    <text evidence="8">The sequence shown here is derived from an EMBL/GenBank/DDBJ whole genome shotgun (WGS) entry which is preliminary data.</text>
</comment>
<feature type="transmembrane region" description="Helical" evidence="6">
    <location>
        <begin position="37"/>
        <end position="57"/>
    </location>
</feature>
<dbReference type="AlphaFoldDB" id="A0A1E3H2J4"/>
<evidence type="ECO:0000256" key="6">
    <source>
        <dbReference type="SAM" id="Phobius"/>
    </source>
</evidence>
<comment type="subcellular location">
    <subcellularLocation>
        <location evidence="1">Membrane</location>
        <topology evidence="1">Multi-pass membrane protein</topology>
    </subcellularLocation>
</comment>
<evidence type="ECO:0000259" key="7">
    <source>
        <dbReference type="Pfam" id="PF00892"/>
    </source>
</evidence>
<dbReference type="PANTHER" id="PTHR22911">
    <property type="entry name" value="ACYL-MALONYL CONDENSING ENZYME-RELATED"/>
    <property type="match status" value="1"/>
</dbReference>
<feature type="transmembrane region" description="Helical" evidence="6">
    <location>
        <begin position="179"/>
        <end position="199"/>
    </location>
</feature>
<evidence type="ECO:0000256" key="4">
    <source>
        <dbReference type="ARBA" id="ARBA00022989"/>
    </source>
</evidence>
<feature type="transmembrane region" description="Helical" evidence="6">
    <location>
        <begin position="7"/>
        <end position="31"/>
    </location>
</feature>
<keyword evidence="9" id="KW-1185">Reference proteome</keyword>